<keyword evidence="4" id="KW-0320">Glycogen biosynthesis</keyword>
<keyword evidence="2" id="KW-0808">Transferase</keyword>
<keyword evidence="3" id="KW-0548">Nucleotidyltransferase</keyword>
<dbReference type="InterPro" id="IPR005835">
    <property type="entry name" value="NTP_transferase_dom"/>
</dbReference>
<keyword evidence="8" id="KW-1185">Reference proteome</keyword>
<feature type="domain" description="Nucleotidyl transferase" evidence="5">
    <location>
        <begin position="21"/>
        <end position="282"/>
    </location>
</feature>
<evidence type="ECO:0000256" key="4">
    <source>
        <dbReference type="ARBA" id="ARBA00023056"/>
    </source>
</evidence>
<dbReference type="InterPro" id="IPR029044">
    <property type="entry name" value="Nucleotide-diphossugar_trans"/>
</dbReference>
<dbReference type="GO" id="GO:0008878">
    <property type="term" value="F:glucose-1-phosphate adenylyltransferase activity"/>
    <property type="evidence" value="ECO:0007669"/>
    <property type="project" value="InterPro"/>
</dbReference>
<dbReference type="AlphaFoldDB" id="A0A1L3MGF2"/>
<dbReference type="Gene3D" id="3.90.550.10">
    <property type="entry name" value="Spore Coat Polysaccharide Biosynthesis Protein SpsA, Chain A"/>
    <property type="match status" value="1"/>
</dbReference>
<sequence length="422" mass="45000">MSADLGTSSVVPLSRIPKIVGVVQAGGQGSRMDVLTRERAKPALPFAGSYQLVDFALSNFGNSGIPDVWVSVQYEASSLDRHLAGGRPWDLDRTRGGYRRLVPEEGQASGSEGFSAGNADDLLKMGAQLREAGAEVVVVTSADQVYRLDMRTVVAQHLERGSEATIVTVEVPLAQAKHKTVVDVGRDSVVQGLTDKPATPPHGTIAAEIFVYDVPVLLRTLDAIRHERAQADPGLTEGIGDFPDRLLPRLVEGGKTHAYALTGYWRDLGRPSAYLAAHRELLRGRVDVFDDPAWPILTRSPEMPPPMMHAGSVVEDSMISPGSHVHGTVRRSVVGPGCVVEAGAVVEDSVLMHRVRVASGAQVYASVVDDSCRVGEDAQVGAQPKRWPPSDSAVVLVGRESHVAKGVFLEPGARLEPGTTAS</sequence>
<dbReference type="InterPro" id="IPR056818">
    <property type="entry name" value="GlmU/GlgC-like_hexapep"/>
</dbReference>
<name>A0A1L3MGF2_9MICO</name>
<evidence type="ECO:0000256" key="2">
    <source>
        <dbReference type="ARBA" id="ARBA00022679"/>
    </source>
</evidence>
<proteinExistence type="inferred from homology"/>
<dbReference type="Pfam" id="PF24894">
    <property type="entry name" value="Hexapep_GlmU"/>
    <property type="match status" value="1"/>
</dbReference>
<accession>A0A1L3MGF2</accession>
<dbReference type="CDD" id="cd04651">
    <property type="entry name" value="LbH_G1P_AT_C"/>
    <property type="match status" value="1"/>
</dbReference>
<dbReference type="Proteomes" id="UP000182938">
    <property type="component" value="Chromosome"/>
</dbReference>
<evidence type="ECO:0000313" key="8">
    <source>
        <dbReference type="Proteomes" id="UP000182938"/>
    </source>
</evidence>
<dbReference type="Pfam" id="PF00483">
    <property type="entry name" value="NTP_transferase"/>
    <property type="match status" value="1"/>
</dbReference>
<dbReference type="PANTHER" id="PTHR43523:SF2">
    <property type="entry name" value="GLUCOSE-1-PHOSPHATE ADENYLYLTRANSFERASE"/>
    <property type="match status" value="1"/>
</dbReference>
<gene>
    <name evidence="7" type="ORF">ASJ30_06930</name>
</gene>
<dbReference type="InterPro" id="IPR011004">
    <property type="entry name" value="Trimer_LpxA-like_sf"/>
</dbReference>
<reference evidence="7 8" key="1">
    <citation type="submission" date="2015-11" db="EMBL/GenBank/DDBJ databases">
        <authorList>
            <person name="Zhang Y."/>
            <person name="Guo Z."/>
        </authorList>
    </citation>
    <scope>NUCLEOTIDE SEQUENCE [LARGE SCALE GENOMIC DNA]</scope>
    <source>
        <strain evidence="7 8">YFY001</strain>
    </source>
</reference>
<organism evidence="7 8">
    <name type="scientific">Janibacter indicus</name>
    <dbReference type="NCBI Taxonomy" id="857417"/>
    <lineage>
        <taxon>Bacteria</taxon>
        <taxon>Bacillati</taxon>
        <taxon>Actinomycetota</taxon>
        <taxon>Actinomycetes</taxon>
        <taxon>Micrococcales</taxon>
        <taxon>Intrasporangiaceae</taxon>
        <taxon>Janibacter</taxon>
    </lineage>
</organism>
<evidence type="ECO:0000313" key="7">
    <source>
        <dbReference type="EMBL" id="APH01314.1"/>
    </source>
</evidence>
<dbReference type="KEGG" id="jte:ASJ30_06930"/>
<dbReference type="InterPro" id="IPR011831">
    <property type="entry name" value="ADP-Glc_PPase"/>
</dbReference>
<evidence type="ECO:0000256" key="3">
    <source>
        <dbReference type="ARBA" id="ARBA00022695"/>
    </source>
</evidence>
<feature type="domain" description="Glucose-1-phosphate adenylyltransferase/Bifunctional protein GlmU-like C-terminal hexapeptide" evidence="6">
    <location>
        <begin position="312"/>
        <end position="385"/>
    </location>
</feature>
<comment type="similarity">
    <text evidence="1">Belongs to the bacterial/plant glucose-1-phosphate adenylyltransferase family.</text>
</comment>
<evidence type="ECO:0000259" key="5">
    <source>
        <dbReference type="Pfam" id="PF00483"/>
    </source>
</evidence>
<dbReference type="GO" id="GO:0005978">
    <property type="term" value="P:glycogen biosynthetic process"/>
    <property type="evidence" value="ECO:0007669"/>
    <property type="project" value="UniProtKB-KW"/>
</dbReference>
<evidence type="ECO:0000256" key="1">
    <source>
        <dbReference type="ARBA" id="ARBA00010443"/>
    </source>
</evidence>
<dbReference type="SUPFAM" id="SSF51161">
    <property type="entry name" value="Trimeric LpxA-like enzymes"/>
    <property type="match status" value="1"/>
</dbReference>
<evidence type="ECO:0000259" key="6">
    <source>
        <dbReference type="Pfam" id="PF24894"/>
    </source>
</evidence>
<protein>
    <submittedName>
        <fullName evidence="7">Uncharacterized protein</fullName>
    </submittedName>
</protein>
<dbReference type="SUPFAM" id="SSF53448">
    <property type="entry name" value="Nucleotide-diphospho-sugar transferases"/>
    <property type="match status" value="1"/>
</dbReference>
<dbReference type="Gene3D" id="2.160.10.10">
    <property type="entry name" value="Hexapeptide repeat proteins"/>
    <property type="match status" value="1"/>
</dbReference>
<dbReference type="EMBL" id="CP013290">
    <property type="protein sequence ID" value="APH01314.1"/>
    <property type="molecule type" value="Genomic_DNA"/>
</dbReference>
<dbReference type="PANTHER" id="PTHR43523">
    <property type="entry name" value="GLUCOSE-1-PHOSPHATE ADENYLYLTRANSFERASE-RELATED"/>
    <property type="match status" value="1"/>
</dbReference>
<dbReference type="RefSeq" id="WP_072624466.1">
    <property type="nucleotide sequence ID" value="NZ_CP013290.1"/>
</dbReference>